<dbReference type="CDD" id="cd00555">
    <property type="entry name" value="Maf"/>
    <property type="match status" value="1"/>
</dbReference>
<dbReference type="PIRSF" id="PIRSF006305">
    <property type="entry name" value="Maf"/>
    <property type="match status" value="1"/>
</dbReference>
<dbReference type="NCBIfam" id="TIGR00172">
    <property type="entry name" value="maf"/>
    <property type="match status" value="1"/>
</dbReference>
<keyword evidence="2" id="KW-0378">Hydrolase</keyword>
<dbReference type="GO" id="GO:0047429">
    <property type="term" value="F:nucleoside triphosphate diphosphatase activity"/>
    <property type="evidence" value="ECO:0007669"/>
    <property type="project" value="InterPro"/>
</dbReference>
<organism evidence="3 4">
    <name type="scientific">Geodia barretti</name>
    <name type="common">Barrett's horny sponge</name>
    <dbReference type="NCBI Taxonomy" id="519541"/>
    <lineage>
        <taxon>Eukaryota</taxon>
        <taxon>Metazoa</taxon>
        <taxon>Porifera</taxon>
        <taxon>Demospongiae</taxon>
        <taxon>Heteroscleromorpha</taxon>
        <taxon>Tetractinellida</taxon>
        <taxon>Astrophorina</taxon>
        <taxon>Geodiidae</taxon>
        <taxon>Geodia</taxon>
    </lineage>
</organism>
<dbReference type="Pfam" id="PF02545">
    <property type="entry name" value="Maf"/>
    <property type="match status" value="1"/>
</dbReference>
<evidence type="ECO:0000313" key="3">
    <source>
        <dbReference type="EMBL" id="CAI8006383.1"/>
    </source>
</evidence>
<dbReference type="HAMAP" id="MF_00528">
    <property type="entry name" value="Maf"/>
    <property type="match status" value="1"/>
</dbReference>
<dbReference type="PANTHER" id="PTHR43213:SF5">
    <property type="entry name" value="BIFUNCTIONAL DTTP_UTP PYROPHOSPHATASE_METHYLTRANSFERASE PROTEIN-RELATED"/>
    <property type="match status" value="1"/>
</dbReference>
<dbReference type="InterPro" id="IPR003697">
    <property type="entry name" value="Maf-like"/>
</dbReference>
<dbReference type="PANTHER" id="PTHR43213">
    <property type="entry name" value="BIFUNCTIONAL DTTP/UTP PYROPHOSPHATASE/METHYLTRANSFERASE PROTEIN-RELATED"/>
    <property type="match status" value="1"/>
</dbReference>
<dbReference type="EMBL" id="CASHTH010000683">
    <property type="protein sequence ID" value="CAI8006383.1"/>
    <property type="molecule type" value="Genomic_DNA"/>
</dbReference>
<dbReference type="AlphaFoldDB" id="A0AA35W354"/>
<name>A0AA35W354_GEOBA</name>
<sequence>MRTRKSPLKISRLILASASPRRAALLSQIGLTFEVRPSDIVEPPLNMHVGGVSNPDTASQVTQKLALLKATDIAQHFDEAIIIGADTLVSLEGKLLGKPTDDADAFEMLTHLSGTCHEIVTGVALVDAGTGRETVWAETTQVYFRELHSTEIDAYILSGEASDMAGAYGIQGRGAAFVRRIEGCYFSAVGLPLASLVEHLSNFQFFNC</sequence>
<evidence type="ECO:0000256" key="1">
    <source>
        <dbReference type="ARBA" id="ARBA00001968"/>
    </source>
</evidence>
<reference evidence="3" key="1">
    <citation type="submission" date="2023-03" db="EMBL/GenBank/DDBJ databases">
        <authorList>
            <person name="Steffen K."/>
            <person name="Cardenas P."/>
        </authorList>
    </citation>
    <scope>NUCLEOTIDE SEQUENCE</scope>
</reference>
<accession>A0AA35W354</accession>
<dbReference type="Gene3D" id="3.90.950.10">
    <property type="match status" value="1"/>
</dbReference>
<dbReference type="Proteomes" id="UP001174909">
    <property type="component" value="Unassembled WGS sequence"/>
</dbReference>
<proteinExistence type="inferred from homology"/>
<comment type="cofactor">
    <cofactor evidence="1">
        <name>a divalent metal cation</name>
        <dbReference type="ChEBI" id="CHEBI:60240"/>
    </cofactor>
</comment>
<gene>
    <name evidence="3" type="ORF">GBAR_LOCUS4680</name>
</gene>
<keyword evidence="4" id="KW-1185">Reference proteome</keyword>
<protein>
    <submittedName>
        <fullName evidence="3">dTTP/UTP pyrophosphatase</fullName>
    </submittedName>
</protein>
<dbReference type="InterPro" id="IPR029001">
    <property type="entry name" value="ITPase-like_fam"/>
</dbReference>
<comment type="caution">
    <text evidence="3">The sequence shown here is derived from an EMBL/GenBank/DDBJ whole genome shotgun (WGS) entry which is preliminary data.</text>
</comment>
<evidence type="ECO:0000256" key="2">
    <source>
        <dbReference type="ARBA" id="ARBA00022801"/>
    </source>
</evidence>
<dbReference type="SUPFAM" id="SSF52972">
    <property type="entry name" value="ITPase-like"/>
    <property type="match status" value="1"/>
</dbReference>
<evidence type="ECO:0000313" key="4">
    <source>
        <dbReference type="Proteomes" id="UP001174909"/>
    </source>
</evidence>